<feature type="domain" description="SLH" evidence="3">
    <location>
        <begin position="372"/>
        <end position="435"/>
    </location>
</feature>
<name>A0ABX1ZIC0_9BACL</name>
<dbReference type="InterPro" id="IPR001119">
    <property type="entry name" value="SLH_dom"/>
</dbReference>
<evidence type="ECO:0000259" key="3">
    <source>
        <dbReference type="PROSITE" id="PS51272"/>
    </source>
</evidence>
<proteinExistence type="predicted"/>
<protein>
    <recommendedName>
        <fullName evidence="3">SLH domain-containing protein</fullName>
    </recommendedName>
</protein>
<dbReference type="Proteomes" id="UP000618579">
    <property type="component" value="Unassembled WGS sequence"/>
</dbReference>
<dbReference type="SUPFAM" id="SSF49384">
    <property type="entry name" value="Carbohydrate-binding domain"/>
    <property type="match status" value="1"/>
</dbReference>
<dbReference type="PROSITE" id="PS51272">
    <property type="entry name" value="SLH"/>
    <property type="match status" value="3"/>
</dbReference>
<keyword evidence="5" id="KW-1185">Reference proteome</keyword>
<dbReference type="InterPro" id="IPR008965">
    <property type="entry name" value="CBM2/CBM3_carb-bd_dom_sf"/>
</dbReference>
<dbReference type="Pfam" id="PF00963">
    <property type="entry name" value="Cohesin"/>
    <property type="match status" value="1"/>
</dbReference>
<evidence type="ECO:0000256" key="1">
    <source>
        <dbReference type="SAM" id="MobiDB-lite"/>
    </source>
</evidence>
<evidence type="ECO:0000313" key="5">
    <source>
        <dbReference type="Proteomes" id="UP000618579"/>
    </source>
</evidence>
<evidence type="ECO:0000256" key="2">
    <source>
        <dbReference type="SAM" id="SignalP"/>
    </source>
</evidence>
<dbReference type="InterPro" id="IPR002102">
    <property type="entry name" value="Cohesin_dom"/>
</dbReference>
<evidence type="ECO:0000313" key="4">
    <source>
        <dbReference type="EMBL" id="NOU99820.1"/>
    </source>
</evidence>
<feature type="domain" description="SLH" evidence="3">
    <location>
        <begin position="436"/>
        <end position="494"/>
    </location>
</feature>
<dbReference type="PANTHER" id="PTHR43308:SF5">
    <property type="entry name" value="S-LAYER PROTEIN _ PEPTIDOGLYCAN ENDO-BETA-N-ACETYLGLUCOSAMINIDASE"/>
    <property type="match status" value="1"/>
</dbReference>
<gene>
    <name evidence="4" type="ORF">GC097_07315</name>
</gene>
<feature type="domain" description="SLH" evidence="3">
    <location>
        <begin position="495"/>
        <end position="550"/>
    </location>
</feature>
<feature type="region of interest" description="Disordered" evidence="1">
    <location>
        <begin position="157"/>
        <end position="182"/>
    </location>
</feature>
<reference evidence="4 5" key="1">
    <citation type="submission" date="2019-10" db="EMBL/GenBank/DDBJ databases">
        <title>Description of Paenibacillus pedi sp. nov.</title>
        <authorList>
            <person name="Carlier A."/>
            <person name="Qi S."/>
        </authorList>
    </citation>
    <scope>NUCLEOTIDE SEQUENCE [LARGE SCALE GENOMIC DNA]</scope>
    <source>
        <strain evidence="4 5">LMG 31457</strain>
    </source>
</reference>
<sequence length="550" mass="58280">MMHIRKLLSCSTVVTLLVFLLLPQFAFAANDASFTLNVSNDKPTVDDRITVEIKGSNLLDVHAYEVNVDYDPSLLKFEGGSKVNDSGFTDVSEAQGRITLVHTEYFDNAEKSETLSLGTLTFKALNKGTASVQLTSVDISNNKDQETSHTVNISKSVEIASKPTGGGGGGGGGPVGQSNPDVDGKHVITVEEMGKPAVNGKVIVSVSADVKQVALPSNSAQLLGLNQLEIQSDKLTLDIPVALIKQLTDGLSADALKDSTISLKFEPLSAAAAKDAIAKGQAESQADIKLAGDVYDFSLSLTKSDGSTIASLSKFNEPITIHLKVDASINPKLAGIYYIADDGKLEFIGGKYSNGEMTAQISHFSKYAVLEVTKAFTDVPNGHWAADVIKELAAKQIVNGTSATTFEPGRSVTRAEFTSLLVRALKITGSGQLSFTDVQATDWYAETIASAVKAGVVNGKSETIFDPNAQITREEMVTMMMRAYATVHGSQAAAGTSFTDEEDVSAWAVQFVNQAAALHLVQGRSAGVFDPKGITTRAEAAQVIYNVLSN</sequence>
<feature type="compositionally biased region" description="Gly residues" evidence="1">
    <location>
        <begin position="164"/>
        <end position="175"/>
    </location>
</feature>
<organism evidence="4 5">
    <name type="scientific">Paenibacillus planticolens</name>
    <dbReference type="NCBI Taxonomy" id="2654976"/>
    <lineage>
        <taxon>Bacteria</taxon>
        <taxon>Bacillati</taxon>
        <taxon>Bacillota</taxon>
        <taxon>Bacilli</taxon>
        <taxon>Bacillales</taxon>
        <taxon>Paenibacillaceae</taxon>
        <taxon>Paenibacillus</taxon>
    </lineage>
</organism>
<dbReference type="CDD" id="cd08547">
    <property type="entry name" value="Type_II_cohesin"/>
    <property type="match status" value="1"/>
</dbReference>
<feature type="chain" id="PRO_5046050392" description="SLH domain-containing protein" evidence="2">
    <location>
        <begin position="29"/>
        <end position="550"/>
    </location>
</feature>
<keyword evidence="2" id="KW-0732">Signal</keyword>
<dbReference type="Gene3D" id="2.60.40.680">
    <property type="match status" value="1"/>
</dbReference>
<dbReference type="Pfam" id="PF00395">
    <property type="entry name" value="SLH"/>
    <property type="match status" value="3"/>
</dbReference>
<dbReference type="PANTHER" id="PTHR43308">
    <property type="entry name" value="OUTER MEMBRANE PROTEIN ALPHA-RELATED"/>
    <property type="match status" value="1"/>
</dbReference>
<feature type="signal peptide" evidence="2">
    <location>
        <begin position="1"/>
        <end position="28"/>
    </location>
</feature>
<dbReference type="InterPro" id="IPR051465">
    <property type="entry name" value="Cell_Envelope_Struct_Comp"/>
</dbReference>
<comment type="caution">
    <text evidence="4">The sequence shown here is derived from an EMBL/GenBank/DDBJ whole genome shotgun (WGS) entry which is preliminary data.</text>
</comment>
<accession>A0ABX1ZIC0</accession>
<dbReference type="EMBL" id="WHNZ01000015">
    <property type="protein sequence ID" value="NOU99820.1"/>
    <property type="molecule type" value="Genomic_DNA"/>
</dbReference>